<proteinExistence type="predicted"/>
<dbReference type="AlphaFoldDB" id="A0A096D242"/>
<dbReference type="PANTHER" id="PTHR14948">
    <property type="entry name" value="NG5"/>
    <property type="match status" value="1"/>
</dbReference>
<evidence type="ECO:0000256" key="4">
    <source>
        <dbReference type="ARBA" id="ARBA00023136"/>
    </source>
</evidence>
<dbReference type="PANTHER" id="PTHR14948:SF25">
    <property type="entry name" value="DUF4190 DOMAIN-CONTAINING PROTEIN"/>
    <property type="match status" value="1"/>
</dbReference>
<dbReference type="OrthoDB" id="9815705at2"/>
<dbReference type="GO" id="GO:0016020">
    <property type="term" value="C:membrane"/>
    <property type="evidence" value="ECO:0007669"/>
    <property type="project" value="UniProtKB-SubCell"/>
</dbReference>
<gene>
    <name evidence="6" type="ORF">HMPREF9302_06740</name>
</gene>
<keyword evidence="3 5" id="KW-1133">Transmembrane helix</keyword>
<dbReference type="EMBL" id="JRNU01000033">
    <property type="protein sequence ID" value="KGF51584.1"/>
    <property type="molecule type" value="Genomic_DNA"/>
</dbReference>
<dbReference type="InterPro" id="IPR051423">
    <property type="entry name" value="CD225/Dispanin"/>
</dbReference>
<comment type="subcellular location">
    <subcellularLocation>
        <location evidence="1">Membrane</location>
    </subcellularLocation>
</comment>
<protein>
    <submittedName>
        <fullName evidence="6">Interferon-induced transmembrane protein</fullName>
    </submittedName>
</protein>
<dbReference type="RefSeq" id="WP_036855913.1">
    <property type="nucleotide sequence ID" value="NZ_JRNU01000033.1"/>
</dbReference>
<dbReference type="Pfam" id="PF04505">
    <property type="entry name" value="CD225"/>
    <property type="match status" value="1"/>
</dbReference>
<evidence type="ECO:0000256" key="5">
    <source>
        <dbReference type="SAM" id="Phobius"/>
    </source>
</evidence>
<evidence type="ECO:0000256" key="3">
    <source>
        <dbReference type="ARBA" id="ARBA00022989"/>
    </source>
</evidence>
<dbReference type="Proteomes" id="UP000029614">
    <property type="component" value="Unassembled WGS sequence"/>
</dbReference>
<keyword evidence="4 5" id="KW-0472">Membrane</keyword>
<keyword evidence="2 5" id="KW-0812">Transmembrane</keyword>
<name>A0A096D242_9BACT</name>
<evidence type="ECO:0000313" key="6">
    <source>
        <dbReference type="EMBL" id="KGF51584.1"/>
    </source>
</evidence>
<evidence type="ECO:0000256" key="1">
    <source>
        <dbReference type="ARBA" id="ARBA00004370"/>
    </source>
</evidence>
<evidence type="ECO:0000256" key="2">
    <source>
        <dbReference type="ARBA" id="ARBA00022692"/>
    </source>
</evidence>
<sequence>MDYSFDNKQEFVGTSLNDNSANSIPPKNNLALAIFTTACCCVPLGIYAIILSNKVNTCFSLGQYEAAERYANDAKKWSVIGIIVGLICQIIYASIFLLNR</sequence>
<organism evidence="6 7">
    <name type="scientific">Prevotella amnii DNF00058</name>
    <dbReference type="NCBI Taxonomy" id="1401066"/>
    <lineage>
        <taxon>Bacteria</taxon>
        <taxon>Pseudomonadati</taxon>
        <taxon>Bacteroidota</taxon>
        <taxon>Bacteroidia</taxon>
        <taxon>Bacteroidales</taxon>
        <taxon>Prevotellaceae</taxon>
        <taxon>Prevotella</taxon>
    </lineage>
</organism>
<comment type="caution">
    <text evidence="6">The sequence shown here is derived from an EMBL/GenBank/DDBJ whole genome shotgun (WGS) entry which is preliminary data.</text>
</comment>
<accession>A0A096D242</accession>
<dbReference type="InterPro" id="IPR007593">
    <property type="entry name" value="CD225/Dispanin_fam"/>
</dbReference>
<feature type="transmembrane region" description="Helical" evidence="5">
    <location>
        <begin position="30"/>
        <end position="50"/>
    </location>
</feature>
<feature type="transmembrane region" description="Helical" evidence="5">
    <location>
        <begin position="77"/>
        <end position="98"/>
    </location>
</feature>
<evidence type="ECO:0000313" key="7">
    <source>
        <dbReference type="Proteomes" id="UP000029614"/>
    </source>
</evidence>
<keyword evidence="7" id="KW-1185">Reference proteome</keyword>
<reference evidence="6 7" key="1">
    <citation type="submission" date="2014-07" db="EMBL/GenBank/DDBJ databases">
        <authorList>
            <person name="McCorrison J."/>
            <person name="Sanka R."/>
            <person name="Torralba M."/>
            <person name="Gillis M."/>
            <person name="Haft D.H."/>
            <person name="Methe B."/>
            <person name="Sutton G."/>
            <person name="Nelson K.E."/>
        </authorList>
    </citation>
    <scope>NUCLEOTIDE SEQUENCE [LARGE SCALE GENOMIC DNA]</scope>
    <source>
        <strain evidence="6 7">DNF00058</strain>
    </source>
</reference>